<evidence type="ECO:0000256" key="2">
    <source>
        <dbReference type="ARBA" id="ARBA00022840"/>
    </source>
</evidence>
<feature type="compositionally biased region" description="Basic and acidic residues" evidence="3">
    <location>
        <begin position="609"/>
        <end position="622"/>
    </location>
</feature>
<dbReference type="PANTHER" id="PTHR24346:SF30">
    <property type="entry name" value="MATERNAL EMBRYONIC LEUCINE ZIPPER KINASE"/>
    <property type="match status" value="1"/>
</dbReference>
<feature type="domain" description="Protein kinase" evidence="4">
    <location>
        <begin position="27"/>
        <end position="301"/>
    </location>
</feature>
<evidence type="ECO:0000256" key="3">
    <source>
        <dbReference type="SAM" id="MobiDB-lite"/>
    </source>
</evidence>
<dbReference type="Gene3D" id="1.10.510.10">
    <property type="entry name" value="Transferase(Phosphotransferase) domain 1"/>
    <property type="match status" value="1"/>
</dbReference>
<feature type="compositionally biased region" description="Polar residues" evidence="3">
    <location>
        <begin position="625"/>
        <end position="638"/>
    </location>
</feature>
<feature type="compositionally biased region" description="Basic residues" evidence="3">
    <location>
        <begin position="545"/>
        <end position="555"/>
    </location>
</feature>
<feature type="compositionally biased region" description="Low complexity" evidence="3">
    <location>
        <begin position="556"/>
        <end position="587"/>
    </location>
</feature>
<dbReference type="PROSITE" id="PS00108">
    <property type="entry name" value="PROTEIN_KINASE_ST"/>
    <property type="match status" value="1"/>
</dbReference>
<feature type="compositionally biased region" description="Basic residues" evidence="3">
    <location>
        <begin position="719"/>
        <end position="734"/>
    </location>
</feature>
<dbReference type="PROSITE" id="PS50011">
    <property type="entry name" value="PROTEIN_KINASE_DOM"/>
    <property type="match status" value="1"/>
</dbReference>
<feature type="region of interest" description="Disordered" evidence="3">
    <location>
        <begin position="677"/>
        <end position="747"/>
    </location>
</feature>
<comment type="caution">
    <text evidence="5">The sequence shown here is derived from an EMBL/GenBank/DDBJ whole genome shotgun (WGS) entry which is preliminary data.</text>
</comment>
<dbReference type="Pfam" id="PF00069">
    <property type="entry name" value="Pkinase"/>
    <property type="match status" value="1"/>
</dbReference>
<gene>
    <name evidence="5" type="ORF">M9Y10_017411</name>
</gene>
<reference evidence="5 6" key="1">
    <citation type="submission" date="2024-04" db="EMBL/GenBank/DDBJ databases">
        <title>Tritrichomonas musculus Genome.</title>
        <authorList>
            <person name="Alves-Ferreira E."/>
            <person name="Grigg M."/>
            <person name="Lorenzi H."/>
            <person name="Galac M."/>
        </authorList>
    </citation>
    <scope>NUCLEOTIDE SEQUENCE [LARGE SCALE GENOMIC DNA]</scope>
    <source>
        <strain evidence="5 6">EAF2021</strain>
    </source>
</reference>
<feature type="region of interest" description="Disordered" evidence="3">
    <location>
        <begin position="463"/>
        <end position="638"/>
    </location>
</feature>
<keyword evidence="2" id="KW-0067">ATP-binding</keyword>
<accession>A0ABR2HTJ2</accession>
<evidence type="ECO:0000313" key="5">
    <source>
        <dbReference type="EMBL" id="KAK8852435.1"/>
    </source>
</evidence>
<feature type="compositionally biased region" description="Polar residues" evidence="3">
    <location>
        <begin position="678"/>
        <end position="687"/>
    </location>
</feature>
<feature type="compositionally biased region" description="Basic and acidic residues" evidence="3">
    <location>
        <begin position="593"/>
        <end position="602"/>
    </location>
</feature>
<evidence type="ECO:0000313" key="6">
    <source>
        <dbReference type="Proteomes" id="UP001470230"/>
    </source>
</evidence>
<name>A0ABR2HTJ2_9EUKA</name>
<organism evidence="5 6">
    <name type="scientific">Tritrichomonas musculus</name>
    <dbReference type="NCBI Taxonomy" id="1915356"/>
    <lineage>
        <taxon>Eukaryota</taxon>
        <taxon>Metamonada</taxon>
        <taxon>Parabasalia</taxon>
        <taxon>Tritrichomonadida</taxon>
        <taxon>Tritrichomonadidae</taxon>
        <taxon>Tritrichomonas</taxon>
    </lineage>
</organism>
<keyword evidence="6" id="KW-1185">Reference proteome</keyword>
<dbReference type="InterPro" id="IPR011009">
    <property type="entry name" value="Kinase-like_dom_sf"/>
</dbReference>
<evidence type="ECO:0000256" key="1">
    <source>
        <dbReference type="ARBA" id="ARBA00022741"/>
    </source>
</evidence>
<dbReference type="Proteomes" id="UP001470230">
    <property type="component" value="Unassembled WGS sequence"/>
</dbReference>
<feature type="compositionally biased region" description="Polar residues" evidence="3">
    <location>
        <begin position="694"/>
        <end position="709"/>
    </location>
</feature>
<dbReference type="InterPro" id="IPR008271">
    <property type="entry name" value="Ser/Thr_kinase_AS"/>
</dbReference>
<dbReference type="SMART" id="SM00220">
    <property type="entry name" value="S_TKc"/>
    <property type="match status" value="1"/>
</dbReference>
<protein>
    <recommendedName>
        <fullName evidence="4">Protein kinase domain-containing protein</fullName>
    </recommendedName>
</protein>
<feature type="compositionally biased region" description="Polar residues" evidence="3">
    <location>
        <begin position="514"/>
        <end position="540"/>
    </location>
</feature>
<evidence type="ECO:0000259" key="4">
    <source>
        <dbReference type="PROSITE" id="PS50011"/>
    </source>
</evidence>
<dbReference type="SUPFAM" id="SSF56112">
    <property type="entry name" value="Protein kinase-like (PK-like)"/>
    <property type="match status" value="1"/>
</dbReference>
<proteinExistence type="predicted"/>
<feature type="region of interest" description="Disordered" evidence="3">
    <location>
        <begin position="417"/>
        <end position="444"/>
    </location>
</feature>
<dbReference type="EMBL" id="JAPFFF010000023">
    <property type="protein sequence ID" value="KAK8852435.1"/>
    <property type="molecule type" value="Genomic_DNA"/>
</dbReference>
<sequence length="836" mass="94964">MQQKEINFQSLLNISRHMTLDEFHSRYKNVKIIHQTRNSTVRLAIHIQTGQNIIVKSIYKNNIVNSQQKIESILKEVNVLTFLRESKHVTQIYDVIYCLDSFHIVLEYAECGDLFNYINRRNKNITEAEIKHFFKPIAKTVAMIHRNHIAHRDLKLENVLLDNSGRVMICDFGFATKFNRDRAKMDSSKSNDENNLCSSICGTVYYEPPEIIRGDKYDPMKADSWSVGVMLYVLMFKTFPFYSPSITDTVQLILSGDVKYPTDMRQTFSDELCDILVSLLVKEPKERVYIDELINSHQQWFTIHSNSSNDDDKSAISSNIDDFDIFNTDALNSLFGINSSASIGNVMKQERIHNSALNTITCSKDDFERLSADEFISYQIIKRRYQLGQMRYMKTRVKSIAPGEFMKIPTSEAVGMNPFSFNDDNSNKSKKANINKDDDTDDDIDTNIISEEKLEIDNKDKNKYKNNNLINDNDKNDFSVDFNDNDNDDNNENQIYLSELVTKNQDKSKKTAKSQKNNKLPSITPSLESASTIKPRSMSPNGARHIFKLKPRSKKTPSLSPSPISSPSTPRTLPSLLISNSTPLSSQLPPPPLDHESTKERSVALSDGTSKDDPDQNKKVYKDSPLNQNSSSLTSITRHTPSLVKQELAKLPDITPIEQLSSLPEIRVDMRNGLGGLNSKSILNTPNSDDDYNRNFQDNKNSELISDSSPKPDLNVVYSRKRNSNRSPMGKRRHESSGTSSSKVKEERIHGANCDVTELFAKVNEFIGKFDEIHIICEEESGVYVKVGNDENEQLFVLIALTAISNKLSSYSINKIRGSDEEMDKFENLFVSNIGV</sequence>
<dbReference type="PANTHER" id="PTHR24346">
    <property type="entry name" value="MAP/MICROTUBULE AFFINITY-REGULATING KINASE"/>
    <property type="match status" value="1"/>
</dbReference>
<keyword evidence="1" id="KW-0547">Nucleotide-binding</keyword>
<dbReference type="InterPro" id="IPR000719">
    <property type="entry name" value="Prot_kinase_dom"/>
</dbReference>